<protein>
    <submittedName>
        <fullName evidence="3">Putative lactone hydrolase</fullName>
    </submittedName>
</protein>
<dbReference type="PANTHER" id="PTHR47572:SF4">
    <property type="entry name" value="LACTONASE DRP35"/>
    <property type="match status" value="1"/>
</dbReference>
<evidence type="ECO:0000313" key="4">
    <source>
        <dbReference type="Proteomes" id="UP000016568"/>
    </source>
</evidence>
<dbReference type="InterPro" id="IPR051262">
    <property type="entry name" value="SMP-30/CGR1_Lactonase"/>
</dbReference>
<dbReference type="PANTHER" id="PTHR47572">
    <property type="entry name" value="LIPOPROTEIN-RELATED"/>
    <property type="match status" value="1"/>
</dbReference>
<dbReference type="GO" id="GO:0016787">
    <property type="term" value="F:hydrolase activity"/>
    <property type="evidence" value="ECO:0007669"/>
    <property type="project" value="UniProtKB-KW"/>
</dbReference>
<accession>U2Y471</accession>
<dbReference type="SUPFAM" id="SSF63829">
    <property type="entry name" value="Calcium-dependent phosphotriesterase"/>
    <property type="match status" value="1"/>
</dbReference>
<dbReference type="EMBL" id="BASZ01000001">
    <property type="protein sequence ID" value="GAD47821.1"/>
    <property type="molecule type" value="Genomic_DNA"/>
</dbReference>
<comment type="caution">
    <text evidence="3">The sequence shown here is derived from an EMBL/GenBank/DDBJ whole genome shotgun (WGS) entry which is preliminary data.</text>
</comment>
<keyword evidence="1 3" id="KW-0378">Hydrolase</keyword>
<proteinExistence type="predicted"/>
<evidence type="ECO:0000259" key="2">
    <source>
        <dbReference type="Pfam" id="PF08450"/>
    </source>
</evidence>
<dbReference type="Pfam" id="PF08450">
    <property type="entry name" value="SGL"/>
    <property type="match status" value="1"/>
</dbReference>
<name>U2Y471_9SPHN</name>
<sequence>MIVRDEIRTLVEGLTLPECPRWHKGNLYFSDITAGRIYRLGGENRAELLYQSDGDFVGGLGFLDDDTLLAVLSKQRRIVRIADGKAQPYAALSDLCPFVLNDMVVSRNHAYISQPGFDIWADHPDGMPPATELLHVDPTRSSTLAATEMMSPNGMAISSDGRVLYVAESTALRITCYDIDPATGALSNRRLFAQLPDGGFPDGICLDDHGGVWAAVPVAVSGTSFGGGPGVIRMIEGGEVTHLVRVGSGRRALACAFGGNQRDILYVCTVPDFEVASAESDSQGKLECIEVEFKGQGVP</sequence>
<dbReference type="eggNOG" id="COG3386">
    <property type="taxonomic scope" value="Bacteria"/>
</dbReference>
<dbReference type="AlphaFoldDB" id="U2Y471"/>
<dbReference type="InterPro" id="IPR011042">
    <property type="entry name" value="6-blade_b-propeller_TolB-like"/>
</dbReference>
<evidence type="ECO:0000313" key="3">
    <source>
        <dbReference type="EMBL" id="GAD47821.1"/>
    </source>
</evidence>
<gene>
    <name evidence="3" type="ORF">NT2_01_05950</name>
</gene>
<dbReference type="Proteomes" id="UP000016568">
    <property type="component" value="Unassembled WGS sequence"/>
</dbReference>
<organism evidence="3 4">
    <name type="scientific">Caenibius tardaugens NBRC 16725</name>
    <dbReference type="NCBI Taxonomy" id="1219035"/>
    <lineage>
        <taxon>Bacteria</taxon>
        <taxon>Pseudomonadati</taxon>
        <taxon>Pseudomonadota</taxon>
        <taxon>Alphaproteobacteria</taxon>
        <taxon>Sphingomonadales</taxon>
        <taxon>Erythrobacteraceae</taxon>
        <taxon>Caenibius</taxon>
    </lineage>
</organism>
<dbReference type="RefSeq" id="WP_021688728.1">
    <property type="nucleotide sequence ID" value="NZ_BASZ01000001.1"/>
</dbReference>
<evidence type="ECO:0000256" key="1">
    <source>
        <dbReference type="ARBA" id="ARBA00022801"/>
    </source>
</evidence>
<keyword evidence="4" id="KW-1185">Reference proteome</keyword>
<feature type="domain" description="SMP-30/Gluconolactonase/LRE-like region" evidence="2">
    <location>
        <begin position="16"/>
        <end position="269"/>
    </location>
</feature>
<dbReference type="Gene3D" id="2.120.10.30">
    <property type="entry name" value="TolB, C-terminal domain"/>
    <property type="match status" value="1"/>
</dbReference>
<reference evidence="3 4" key="1">
    <citation type="submission" date="2013-09" db="EMBL/GenBank/DDBJ databases">
        <title>Whole genome shotgun sequence of Novosphingobium tardaugens NBRC 16725.</title>
        <authorList>
            <person name="Isaki S."/>
            <person name="Hosoyama A."/>
            <person name="Tsuchikane K."/>
            <person name="Katsumata H."/>
            <person name="Ando Y."/>
            <person name="Yamazaki S."/>
            <person name="Fujita N."/>
        </authorList>
    </citation>
    <scope>NUCLEOTIDE SEQUENCE [LARGE SCALE GENOMIC DNA]</scope>
    <source>
        <strain evidence="3 4">NBRC 16725</strain>
    </source>
</reference>
<dbReference type="InterPro" id="IPR013658">
    <property type="entry name" value="SGL"/>
</dbReference>